<dbReference type="SUPFAM" id="SSF110710">
    <property type="entry name" value="TTHA0583/YokD-like"/>
    <property type="match status" value="1"/>
</dbReference>
<proteinExistence type="inferred from homology"/>
<protein>
    <recommendedName>
        <fullName evidence="1">UPF0340 protein RWD45_14040</fullName>
    </recommendedName>
</protein>
<comment type="similarity">
    <text evidence="1">Belongs to the UPF0340 family.</text>
</comment>
<dbReference type="NCBIfam" id="TIGR01440">
    <property type="entry name" value="TIGR01440 family protein"/>
    <property type="match status" value="1"/>
</dbReference>
<dbReference type="Pfam" id="PF04260">
    <property type="entry name" value="DUF436"/>
    <property type="match status" value="1"/>
</dbReference>
<name>A0ABU5CUI2_9BACI</name>
<keyword evidence="3" id="KW-1185">Reference proteome</keyword>
<evidence type="ECO:0000313" key="2">
    <source>
        <dbReference type="EMBL" id="MDY0409497.1"/>
    </source>
</evidence>
<dbReference type="HAMAP" id="MF_00800">
    <property type="entry name" value="UPF0340"/>
    <property type="match status" value="1"/>
</dbReference>
<dbReference type="Proteomes" id="UP001275315">
    <property type="component" value="Unassembled WGS sequence"/>
</dbReference>
<dbReference type="EMBL" id="JAWDIQ010000002">
    <property type="protein sequence ID" value="MDY0409497.1"/>
    <property type="molecule type" value="Genomic_DNA"/>
</dbReference>
<organism evidence="2 3">
    <name type="scientific">Paracerasibacillus soli</name>
    <dbReference type="NCBI Taxonomy" id="480284"/>
    <lineage>
        <taxon>Bacteria</taxon>
        <taxon>Bacillati</taxon>
        <taxon>Bacillota</taxon>
        <taxon>Bacilli</taxon>
        <taxon>Bacillales</taxon>
        <taxon>Bacillaceae</taxon>
        <taxon>Paracerasibacillus</taxon>
    </lineage>
</organism>
<dbReference type="PIRSF" id="PIRSF007510">
    <property type="entry name" value="UCP007510"/>
    <property type="match status" value="1"/>
</dbReference>
<dbReference type="Gene3D" id="3.40.50.10360">
    <property type="entry name" value="Hypothetical protein TT1679"/>
    <property type="match status" value="1"/>
</dbReference>
<comment type="caution">
    <text evidence="2">The sequence shown here is derived from an EMBL/GenBank/DDBJ whole genome shotgun (WGS) entry which is preliminary data.</text>
</comment>
<dbReference type="InterPro" id="IPR006340">
    <property type="entry name" value="DUF436"/>
</dbReference>
<evidence type="ECO:0000256" key="1">
    <source>
        <dbReference type="HAMAP-Rule" id="MF_00800"/>
    </source>
</evidence>
<evidence type="ECO:0000313" key="3">
    <source>
        <dbReference type="Proteomes" id="UP001275315"/>
    </source>
</evidence>
<dbReference type="RefSeq" id="WP_320380296.1">
    <property type="nucleotide sequence ID" value="NZ_JAWDIQ010000002.1"/>
</dbReference>
<gene>
    <name evidence="2" type="ORF">RWD45_14040</name>
</gene>
<sequence>MKQVKQDMEKLMDEWLASSFLKEGDIFVVGCSTSEVAGKEIGTDGSIEIAERIFAELKTLAEKARIHLAFQCCEHLNRALVVEKTTMDTYHLEQVSVIPVRNAGGSMATEAFKQMDAPVVVEEIQGHAGIDIGETFIGMHLKHVVVPVRMKQRTIGQANVMCARTRPKLIGGARAVYEQKQENDACQE</sequence>
<dbReference type="InterPro" id="IPR028345">
    <property type="entry name" value="Antibiotic_NAT-like"/>
</dbReference>
<reference evidence="2 3" key="1">
    <citation type="submission" date="2023-10" db="EMBL/GenBank/DDBJ databases">
        <title>Virgibacillus soli CC-YMP-6 genome.</title>
        <authorList>
            <person name="Miliotis G."/>
            <person name="Sengupta P."/>
            <person name="Hameed A."/>
            <person name="Chuvochina M."/>
            <person name="Mcdonagh F."/>
            <person name="Simpson A.C."/>
            <person name="Singh N.K."/>
            <person name="Rekha P.D."/>
            <person name="Raman K."/>
            <person name="Hugenholtz P."/>
            <person name="Venkateswaran K."/>
        </authorList>
    </citation>
    <scope>NUCLEOTIDE SEQUENCE [LARGE SCALE GENOMIC DNA]</scope>
    <source>
        <strain evidence="2 3">CC-YMP-6</strain>
    </source>
</reference>
<accession>A0ABU5CUI2</accession>